<dbReference type="PANTHER" id="PTHR35393">
    <property type="entry name" value="CHROMOSOME 1, WHOLE GENOME SHOTGUN SEQUENCE"/>
    <property type="match status" value="1"/>
</dbReference>
<dbReference type="InParanoid" id="K2SLI4"/>
<organism evidence="3 4">
    <name type="scientific">Macrophomina phaseolina (strain MS6)</name>
    <name type="common">Charcoal rot fungus</name>
    <dbReference type="NCBI Taxonomy" id="1126212"/>
    <lineage>
        <taxon>Eukaryota</taxon>
        <taxon>Fungi</taxon>
        <taxon>Dikarya</taxon>
        <taxon>Ascomycota</taxon>
        <taxon>Pezizomycotina</taxon>
        <taxon>Dothideomycetes</taxon>
        <taxon>Dothideomycetes incertae sedis</taxon>
        <taxon>Botryosphaeriales</taxon>
        <taxon>Botryosphaeriaceae</taxon>
        <taxon>Macrophomina</taxon>
    </lineage>
</organism>
<evidence type="ECO:0000256" key="1">
    <source>
        <dbReference type="SAM" id="Phobius"/>
    </source>
</evidence>
<proteinExistence type="predicted"/>
<protein>
    <recommendedName>
        <fullName evidence="2">SigF-like NTF2-like domain-containing protein</fullName>
    </recommendedName>
</protein>
<gene>
    <name evidence="3" type="ORF">MPH_05052</name>
</gene>
<keyword evidence="1" id="KW-0812">Transmembrane</keyword>
<comment type="caution">
    <text evidence="3">The sequence shown here is derived from an EMBL/GenBank/DDBJ whole genome shotgun (WGS) entry which is preliminary data.</text>
</comment>
<dbReference type="EMBL" id="AHHD01000229">
    <property type="protein sequence ID" value="EKG17605.1"/>
    <property type="molecule type" value="Genomic_DNA"/>
</dbReference>
<name>K2SLI4_MACPH</name>
<keyword evidence="1" id="KW-0472">Membrane</keyword>
<dbReference type="STRING" id="1126212.K2SLI4"/>
<dbReference type="OrthoDB" id="2344312at2759"/>
<dbReference type="InterPro" id="IPR057514">
    <property type="entry name" value="NTF2_SigF"/>
</dbReference>
<evidence type="ECO:0000313" key="3">
    <source>
        <dbReference type="EMBL" id="EKG17605.1"/>
    </source>
</evidence>
<feature type="domain" description="SigF-like NTF2-like" evidence="2">
    <location>
        <begin position="26"/>
        <end position="203"/>
    </location>
</feature>
<dbReference type="AlphaFoldDB" id="K2SLI4"/>
<keyword evidence="1" id="KW-1133">Transmembrane helix</keyword>
<evidence type="ECO:0000259" key="2">
    <source>
        <dbReference type="Pfam" id="PF24840"/>
    </source>
</evidence>
<feature type="transmembrane region" description="Helical" evidence="1">
    <location>
        <begin position="180"/>
        <end position="207"/>
    </location>
</feature>
<feature type="transmembrane region" description="Helical" evidence="1">
    <location>
        <begin position="122"/>
        <end position="143"/>
    </location>
</feature>
<dbReference type="HOGENOM" id="CLU_079426_0_0_1"/>
<dbReference type="Proteomes" id="UP000007129">
    <property type="component" value="Unassembled WGS sequence"/>
</dbReference>
<evidence type="ECO:0000313" key="4">
    <source>
        <dbReference type="Proteomes" id="UP000007129"/>
    </source>
</evidence>
<reference evidence="3 4" key="1">
    <citation type="journal article" date="2012" name="BMC Genomics">
        <title>Tools to kill: Genome of one of the most destructive plant pathogenic fungi Macrophomina phaseolina.</title>
        <authorList>
            <person name="Islam M.S."/>
            <person name="Haque M.S."/>
            <person name="Islam M.M."/>
            <person name="Emdad E.M."/>
            <person name="Halim A."/>
            <person name="Hossen Q.M.M."/>
            <person name="Hossain M.Z."/>
            <person name="Ahmed B."/>
            <person name="Rahim S."/>
            <person name="Rahman M.S."/>
            <person name="Alam M.M."/>
            <person name="Hou S."/>
            <person name="Wan X."/>
            <person name="Saito J.A."/>
            <person name="Alam M."/>
        </authorList>
    </citation>
    <scope>NUCLEOTIDE SEQUENCE [LARGE SCALE GENOMIC DNA]</scope>
    <source>
        <strain evidence="3 4">MS6</strain>
    </source>
</reference>
<dbReference type="Pfam" id="PF24840">
    <property type="entry name" value="NTF2_SigF"/>
    <property type="match status" value="1"/>
</dbReference>
<accession>K2SLI4</accession>
<dbReference type="eggNOG" id="ENOG502S534">
    <property type="taxonomic scope" value="Eukaryota"/>
</dbReference>
<dbReference type="VEuPathDB" id="FungiDB:MPH_05052"/>
<dbReference type="PANTHER" id="PTHR35393:SF1">
    <property type="entry name" value="SNOAL-LIKE DOMAIN-CONTAINING PROTEIN"/>
    <property type="match status" value="1"/>
</dbReference>
<sequence length="241" mass="27643">MENPGEDMASQHHREQQLIHGALHTEKEIPEVIHLLTQTPPDIQRQAIEKYFTRDASFTHPFCRTGKFANSRALILYIYRWYKIMSPRIDMRVNSANLTPPWVEPSAFDKNNLLLYVHISQIFRIWIIPFYAAPVTLVTVLHLDHVPSSRSSTNGHARGGGKYYITAQNDLYQTSEFVRFVWFGGFLVVWIWQFAATLFCVLGTVALSPVTPLLERFHQGGGLWGDDVPQSLAGKIEEKYL</sequence>